<dbReference type="InterPro" id="IPR000241">
    <property type="entry name" value="RlmKL-like_Mtase"/>
</dbReference>
<dbReference type="CDD" id="cd11715">
    <property type="entry name" value="THUMP_AdoMetMT"/>
    <property type="match status" value="1"/>
</dbReference>
<dbReference type="RefSeq" id="WP_340338054.1">
    <property type="nucleotide sequence ID" value="NZ_JBBKZS010000013.1"/>
</dbReference>
<reference evidence="5 6" key="1">
    <citation type="submission" date="2024-03" db="EMBL/GenBank/DDBJ databases">
        <title>Novel species of the genus Variovorax.</title>
        <authorList>
            <person name="Liu Q."/>
            <person name="Xin Y.-H."/>
        </authorList>
    </citation>
    <scope>NUCLEOTIDE SEQUENCE [LARGE SCALE GENOMIC DNA]</scope>
    <source>
        <strain evidence="5 6">KACC 18901</strain>
    </source>
</reference>
<gene>
    <name evidence="5" type="ORF">WKW79_25705</name>
</gene>
<dbReference type="InterPro" id="IPR029063">
    <property type="entry name" value="SAM-dependent_MTases_sf"/>
</dbReference>
<evidence type="ECO:0000313" key="6">
    <source>
        <dbReference type="Proteomes" id="UP001367030"/>
    </source>
</evidence>
<dbReference type="Pfam" id="PF02926">
    <property type="entry name" value="THUMP"/>
    <property type="match status" value="1"/>
</dbReference>
<proteinExistence type="predicted"/>
<dbReference type="CDD" id="cd02440">
    <property type="entry name" value="AdoMet_MTases"/>
    <property type="match status" value="1"/>
</dbReference>
<dbReference type="EMBL" id="JBBKZS010000013">
    <property type="protein sequence ID" value="MEJ8857991.1"/>
    <property type="molecule type" value="Genomic_DNA"/>
</dbReference>
<comment type="caution">
    <text evidence="5">The sequence shown here is derived from an EMBL/GenBank/DDBJ whole genome shotgun (WGS) entry which is preliminary data.</text>
</comment>
<dbReference type="Gene3D" id="3.30.2130.30">
    <property type="match status" value="1"/>
</dbReference>
<dbReference type="PROSITE" id="PS00092">
    <property type="entry name" value="N6_MTASE"/>
    <property type="match status" value="1"/>
</dbReference>
<dbReference type="PANTHER" id="PTHR47313">
    <property type="entry name" value="RIBOSOMAL RNA LARGE SUBUNIT METHYLTRANSFERASE K/L"/>
    <property type="match status" value="1"/>
</dbReference>
<dbReference type="InterPro" id="IPR054170">
    <property type="entry name" value="RlmL_1st"/>
</dbReference>
<feature type="domain" description="THUMP" evidence="4">
    <location>
        <begin position="48"/>
        <end position="160"/>
    </location>
</feature>
<keyword evidence="1 5" id="KW-0489">Methyltransferase</keyword>
<dbReference type="PANTHER" id="PTHR47313:SF1">
    <property type="entry name" value="RIBOSOMAL RNA LARGE SUBUNIT METHYLTRANSFERASE K_L"/>
    <property type="match status" value="1"/>
</dbReference>
<keyword evidence="2" id="KW-0808">Transferase</keyword>
<protein>
    <submittedName>
        <fullName evidence="5">Class I SAM-dependent RNA methyltransferase</fullName>
    </submittedName>
</protein>
<dbReference type="Pfam" id="PF01170">
    <property type="entry name" value="UPF0020"/>
    <property type="match status" value="1"/>
</dbReference>
<sequence>MNDLSLFLPCAAGVEDFLAQEVHALTGRVGQDLLTLRGGVRVRAAWRDAMLLNLHSRLAQRVLVELAHAPYRNENDLYGIASGVAWEIWFTPKQTFKIETTAQHSPLQSLNFATLRIKDAIADRFRAKANGVRPSIETQWPDVRVFAHLTTDTCTLYIDTSGEPLFKRGWRQDKGDAPLKETLAAAMLAASGWWNPETGAVSDAPLYDPCCGSGTIAIEAAQIARGIPAGSLRRFGFEKLLPFQAHVWNAVKDQVAAPGPVDGVTVYGSDVSHRMVDFAERNAERAGVSDAVEFRGGDALQRMPPAGGGVIVLNPPYGERIEVGGVARTGAREQAATEDGGEFFSQLATHWKKNYAGWTAWVLTPDLKLPQKMRLKESRRVPMWNGPIECRLFKFDMVKGSARAKPAA</sequence>
<dbReference type="Gene3D" id="3.40.50.150">
    <property type="entry name" value="Vaccinia Virus protein VP39"/>
    <property type="match status" value="1"/>
</dbReference>
<dbReference type="GO" id="GO:0032259">
    <property type="term" value="P:methylation"/>
    <property type="evidence" value="ECO:0007669"/>
    <property type="project" value="UniProtKB-KW"/>
</dbReference>
<dbReference type="Proteomes" id="UP001367030">
    <property type="component" value="Unassembled WGS sequence"/>
</dbReference>
<evidence type="ECO:0000256" key="3">
    <source>
        <dbReference type="PROSITE-ProRule" id="PRU00529"/>
    </source>
</evidence>
<keyword evidence="6" id="KW-1185">Reference proteome</keyword>
<evidence type="ECO:0000256" key="2">
    <source>
        <dbReference type="ARBA" id="ARBA00022679"/>
    </source>
</evidence>
<dbReference type="SUPFAM" id="SSF53335">
    <property type="entry name" value="S-adenosyl-L-methionine-dependent methyltransferases"/>
    <property type="match status" value="1"/>
</dbReference>
<name>A0ABU8XEL2_9BURK</name>
<dbReference type="Pfam" id="PF22020">
    <property type="entry name" value="RlmL_1st"/>
    <property type="match status" value="1"/>
</dbReference>
<dbReference type="GO" id="GO:0008168">
    <property type="term" value="F:methyltransferase activity"/>
    <property type="evidence" value="ECO:0007669"/>
    <property type="project" value="UniProtKB-KW"/>
</dbReference>
<dbReference type="InterPro" id="IPR004114">
    <property type="entry name" value="THUMP_dom"/>
</dbReference>
<organism evidence="5 6">
    <name type="scientific">Variovorax robiniae</name>
    <dbReference type="NCBI Taxonomy" id="1836199"/>
    <lineage>
        <taxon>Bacteria</taxon>
        <taxon>Pseudomonadati</taxon>
        <taxon>Pseudomonadota</taxon>
        <taxon>Betaproteobacteria</taxon>
        <taxon>Burkholderiales</taxon>
        <taxon>Comamonadaceae</taxon>
        <taxon>Variovorax</taxon>
    </lineage>
</organism>
<evidence type="ECO:0000259" key="4">
    <source>
        <dbReference type="PROSITE" id="PS51165"/>
    </source>
</evidence>
<accession>A0ABU8XEL2</accession>
<evidence type="ECO:0000313" key="5">
    <source>
        <dbReference type="EMBL" id="MEJ8857991.1"/>
    </source>
</evidence>
<dbReference type="PROSITE" id="PS51165">
    <property type="entry name" value="THUMP"/>
    <property type="match status" value="1"/>
</dbReference>
<dbReference type="SMART" id="SM00981">
    <property type="entry name" value="THUMP"/>
    <property type="match status" value="1"/>
</dbReference>
<keyword evidence="3" id="KW-0694">RNA-binding</keyword>
<evidence type="ECO:0000256" key="1">
    <source>
        <dbReference type="ARBA" id="ARBA00022603"/>
    </source>
</evidence>
<dbReference type="InterPro" id="IPR002052">
    <property type="entry name" value="DNA_methylase_N6_adenine_CS"/>
</dbReference>